<evidence type="ECO:0000256" key="8">
    <source>
        <dbReference type="ARBA" id="ARBA00068163"/>
    </source>
</evidence>
<evidence type="ECO:0000313" key="10">
    <source>
        <dbReference type="EMBL" id="OAI14048.1"/>
    </source>
</evidence>
<proteinExistence type="inferred from homology"/>
<comment type="caution">
    <text evidence="9">Lacks conserved residue(s) required for the propagation of feature annotation.</text>
</comment>
<name>A0A177N7L0_9GAMM</name>
<dbReference type="EC" id="3.6.1.-" evidence="9"/>
<dbReference type="GO" id="GO:0005737">
    <property type="term" value="C:cytoplasm"/>
    <property type="evidence" value="ECO:0007669"/>
    <property type="project" value="UniProtKB-SubCell"/>
</dbReference>
<dbReference type="EMBL" id="LUUI01000114">
    <property type="protein sequence ID" value="OAI14048.1"/>
    <property type="molecule type" value="Genomic_DNA"/>
</dbReference>
<evidence type="ECO:0000256" key="3">
    <source>
        <dbReference type="ARBA" id="ARBA00022801"/>
    </source>
</evidence>
<feature type="active site" description="Proton acceptor" evidence="9">
    <location>
        <position position="69"/>
    </location>
</feature>
<comment type="caution">
    <text evidence="10">The sequence shown here is derived from an EMBL/GenBank/DDBJ whole genome shotgun (WGS) entry which is preliminary data.</text>
</comment>
<sequence>MQKIVLASSSKYRRELLKKLQIDFIYDSSHIDESPQANESASALAIRLAIEKAAAVAEKYPNHLIIGSDQVATFGNILLGKPGNREKAFQQLQAQSGQKVSFFTGICVLNSASGHTFTDLDICKVHFRNLSDSQIQRYLTIEQAFDCAGSFMSEGYGITLFSKIEGEDPNALIGLPLIKLIKLLDQCGLAIP</sequence>
<dbReference type="InterPro" id="IPR029001">
    <property type="entry name" value="ITPase-like_fam"/>
</dbReference>
<comment type="function">
    <text evidence="6 9">Nucleoside triphosphate pyrophosphatase that hydrolyzes 7-methyl-GTP (m(7)GTP). May have a dual role in cell division arrest and in preventing the incorporation of modified nucleotides into cellular nucleic acids.</text>
</comment>
<dbReference type="HAMAP" id="MF_00528">
    <property type="entry name" value="Maf"/>
    <property type="match status" value="1"/>
</dbReference>
<feature type="site" description="Important for substrate specificity" evidence="9">
    <location>
        <position position="12"/>
    </location>
</feature>
<evidence type="ECO:0000256" key="4">
    <source>
        <dbReference type="ARBA" id="ARBA00023080"/>
    </source>
</evidence>
<protein>
    <recommendedName>
        <fullName evidence="8 9">7-methyl-GTP pyrophosphatase</fullName>
        <shortName evidence="9">m(7)GTP pyrophosphatase</shortName>
        <ecNumber evidence="9">3.6.1.-</ecNumber>
    </recommendedName>
</protein>
<dbReference type="Gene3D" id="3.90.950.10">
    <property type="match status" value="1"/>
</dbReference>
<keyword evidence="2 9" id="KW-0963">Cytoplasm</keyword>
<dbReference type="Pfam" id="PF02545">
    <property type="entry name" value="Maf"/>
    <property type="match status" value="1"/>
</dbReference>
<evidence type="ECO:0000256" key="5">
    <source>
        <dbReference type="ARBA" id="ARBA00050213"/>
    </source>
</evidence>
<feature type="site" description="Important for substrate specificity" evidence="9">
    <location>
        <position position="70"/>
    </location>
</feature>
<dbReference type="InterPro" id="IPR003697">
    <property type="entry name" value="Maf-like"/>
</dbReference>
<comment type="subcellular location">
    <subcellularLocation>
        <location evidence="1 9">Cytoplasm</location>
    </subcellularLocation>
</comment>
<dbReference type="FunFam" id="3.90.950.10:FF:000005">
    <property type="entry name" value="7-methyl-GTP pyrophosphatase"/>
    <property type="match status" value="1"/>
</dbReference>
<accession>A0A177N7L0</accession>
<feature type="site" description="Important for substrate specificity" evidence="9">
    <location>
        <position position="154"/>
    </location>
</feature>
<dbReference type="GO" id="GO:0047429">
    <property type="term" value="F:nucleoside triphosphate diphosphatase activity"/>
    <property type="evidence" value="ECO:0007669"/>
    <property type="project" value="InterPro"/>
</dbReference>
<dbReference type="STRING" id="980561.A1359_01180"/>
<keyword evidence="11" id="KW-1185">Reference proteome</keyword>
<evidence type="ECO:0000256" key="6">
    <source>
        <dbReference type="ARBA" id="ARBA00053369"/>
    </source>
</evidence>
<dbReference type="NCBIfam" id="TIGR00172">
    <property type="entry name" value="maf"/>
    <property type="match status" value="1"/>
</dbReference>
<dbReference type="RefSeq" id="WP_066983788.1">
    <property type="nucleotide sequence ID" value="NZ_LUUI01000114.1"/>
</dbReference>
<dbReference type="CDD" id="cd00555">
    <property type="entry name" value="Maf"/>
    <property type="match status" value="1"/>
</dbReference>
<keyword evidence="3 9" id="KW-0378">Hydrolase</keyword>
<comment type="catalytic activity">
    <reaction evidence="5 9">
        <text>N(7)-methyl-GTP + H2O = N(7)-methyl-GMP + diphosphate + H(+)</text>
        <dbReference type="Rhea" id="RHEA:58744"/>
        <dbReference type="ChEBI" id="CHEBI:15377"/>
        <dbReference type="ChEBI" id="CHEBI:15378"/>
        <dbReference type="ChEBI" id="CHEBI:33019"/>
        <dbReference type="ChEBI" id="CHEBI:58285"/>
        <dbReference type="ChEBI" id="CHEBI:87133"/>
    </reaction>
</comment>
<dbReference type="Proteomes" id="UP000078476">
    <property type="component" value="Unassembled WGS sequence"/>
</dbReference>
<dbReference type="SUPFAM" id="SSF52972">
    <property type="entry name" value="ITPase-like"/>
    <property type="match status" value="1"/>
</dbReference>
<evidence type="ECO:0000313" key="11">
    <source>
        <dbReference type="Proteomes" id="UP000078476"/>
    </source>
</evidence>
<dbReference type="PANTHER" id="PTHR43213">
    <property type="entry name" value="BIFUNCTIONAL DTTP/UTP PYROPHOSPHATASE/METHYLTRANSFERASE PROTEIN-RELATED"/>
    <property type="match status" value="1"/>
</dbReference>
<dbReference type="PIRSF" id="PIRSF006305">
    <property type="entry name" value="Maf"/>
    <property type="match status" value="1"/>
</dbReference>
<evidence type="ECO:0000256" key="9">
    <source>
        <dbReference type="HAMAP-Rule" id="MF_00528"/>
    </source>
</evidence>
<dbReference type="OrthoDB" id="9813694at2"/>
<dbReference type="PANTHER" id="PTHR43213:SF10">
    <property type="entry name" value="7-METHYL-GTP PYROPHOSPHATASE"/>
    <property type="match status" value="1"/>
</dbReference>
<reference evidence="10 11" key="1">
    <citation type="submission" date="2016-03" db="EMBL/GenBank/DDBJ databases">
        <authorList>
            <person name="Ploux O."/>
        </authorList>
    </citation>
    <scope>NUCLEOTIDE SEQUENCE [LARGE SCALE GENOMIC DNA]</scope>
    <source>
        <strain evidence="10 11">R-45370</strain>
    </source>
</reference>
<comment type="similarity">
    <text evidence="7 9">Belongs to the Maf family. YceF subfamily.</text>
</comment>
<evidence type="ECO:0000256" key="1">
    <source>
        <dbReference type="ARBA" id="ARBA00004496"/>
    </source>
</evidence>
<evidence type="ECO:0000256" key="2">
    <source>
        <dbReference type="ARBA" id="ARBA00022490"/>
    </source>
</evidence>
<dbReference type="GO" id="GO:0009117">
    <property type="term" value="P:nucleotide metabolic process"/>
    <property type="evidence" value="ECO:0007669"/>
    <property type="project" value="UniProtKB-KW"/>
</dbReference>
<keyword evidence="4 9" id="KW-0546">Nucleotide metabolism</keyword>
<dbReference type="AlphaFoldDB" id="A0A177N7L0"/>
<comment type="cofactor">
    <cofactor evidence="9">
        <name>a divalent metal cation</name>
        <dbReference type="ChEBI" id="CHEBI:60240"/>
    </cofactor>
</comment>
<gene>
    <name evidence="10" type="ORF">A1359_01180</name>
</gene>
<organism evidence="10 11">
    <name type="scientific">Methylomonas lenta</name>
    <dbReference type="NCBI Taxonomy" id="980561"/>
    <lineage>
        <taxon>Bacteria</taxon>
        <taxon>Pseudomonadati</taxon>
        <taxon>Pseudomonadota</taxon>
        <taxon>Gammaproteobacteria</taxon>
        <taxon>Methylococcales</taxon>
        <taxon>Methylococcaceae</taxon>
        <taxon>Methylomonas</taxon>
    </lineage>
</organism>
<evidence type="ECO:0000256" key="7">
    <source>
        <dbReference type="ARBA" id="ARBA00060749"/>
    </source>
</evidence>